<dbReference type="NCBIfam" id="NF047509">
    <property type="entry name" value="Rv3131_FMN_oxido"/>
    <property type="match status" value="1"/>
</dbReference>
<dbReference type="SUPFAM" id="SSF55469">
    <property type="entry name" value="FMN-dependent nitroreductase-like"/>
    <property type="match status" value="2"/>
</dbReference>
<evidence type="ECO:0000313" key="2">
    <source>
        <dbReference type="Proteomes" id="UP001501490"/>
    </source>
</evidence>
<keyword evidence="2" id="KW-1185">Reference proteome</keyword>
<reference evidence="2" key="1">
    <citation type="journal article" date="2019" name="Int. J. Syst. Evol. Microbiol.">
        <title>The Global Catalogue of Microorganisms (GCM) 10K type strain sequencing project: providing services to taxonomists for standard genome sequencing and annotation.</title>
        <authorList>
            <consortium name="The Broad Institute Genomics Platform"/>
            <consortium name="The Broad Institute Genome Sequencing Center for Infectious Disease"/>
            <person name="Wu L."/>
            <person name="Ma J."/>
        </authorList>
    </citation>
    <scope>NUCLEOTIDE SEQUENCE [LARGE SCALE GENOMIC DNA]</scope>
    <source>
        <strain evidence="2">JCM 16929</strain>
    </source>
</reference>
<gene>
    <name evidence="1" type="ORF">GCM10022236_00370</name>
</gene>
<evidence type="ECO:0000313" key="1">
    <source>
        <dbReference type="EMBL" id="GAA3602496.1"/>
    </source>
</evidence>
<dbReference type="InterPro" id="IPR000415">
    <property type="entry name" value="Nitroreductase-like"/>
</dbReference>
<name>A0ABP6Z9Q9_9ACTN</name>
<dbReference type="Proteomes" id="UP001501490">
    <property type="component" value="Unassembled WGS sequence"/>
</dbReference>
<comment type="caution">
    <text evidence="1">The sequence shown here is derived from an EMBL/GenBank/DDBJ whole genome shotgun (WGS) entry which is preliminary data.</text>
</comment>
<accession>A0ABP6Z9Q9</accession>
<dbReference type="RefSeq" id="WP_344801041.1">
    <property type="nucleotide sequence ID" value="NZ_BAABAB010000001.1"/>
</dbReference>
<dbReference type="Gene3D" id="3.40.109.30">
    <property type="entry name" value="putative nitroreductase (tm1586), domain 2"/>
    <property type="match status" value="1"/>
</dbReference>
<dbReference type="EMBL" id="BAABAB010000001">
    <property type="protein sequence ID" value="GAA3602496.1"/>
    <property type="molecule type" value="Genomic_DNA"/>
</dbReference>
<protein>
    <recommendedName>
        <fullName evidence="3">Nitroreductase</fullName>
    </recommendedName>
</protein>
<organism evidence="1 2">
    <name type="scientific">Microlunatus ginsengisoli</name>
    <dbReference type="NCBI Taxonomy" id="363863"/>
    <lineage>
        <taxon>Bacteria</taxon>
        <taxon>Bacillati</taxon>
        <taxon>Actinomycetota</taxon>
        <taxon>Actinomycetes</taxon>
        <taxon>Propionibacteriales</taxon>
        <taxon>Propionibacteriaceae</taxon>
        <taxon>Microlunatus</taxon>
    </lineage>
</organism>
<sequence length="358" mass="39209">MSQVTDDDRAAYGAWYYWQEATGAQALVAAAVLAPSPHNNQPWTFRIDEGGIEIWPDESQRLGTLDPTDRELHISLGTAVENLVLTAAARGSATRVTVVDDPVHVRIDLEPAPGALAGPGDRPRLYEAIGERRTNRGPFTEVAVPAGLLADFSRQAGPTDGLDVRWLTDWSQRDAFGELLVEAAEAVAADAQQSADNYRWYRHGVGDIVRNPEGLTQDAQGLGAVKRAIAKALPPGSREEVDRFWVKQTKTVHTATASAYGLVLSTDPDSVEQRVAGGRLLQRMELAATLRGLAFHPMTQITQRIDRDRTLGREPAFGPRIAELVAPSQQQLLINFRVGYPVRSARRSPRRPVASFLR</sequence>
<dbReference type="Gene3D" id="3.40.109.10">
    <property type="entry name" value="NADH Oxidase"/>
    <property type="match status" value="1"/>
</dbReference>
<evidence type="ECO:0008006" key="3">
    <source>
        <dbReference type="Google" id="ProtNLM"/>
    </source>
</evidence>
<proteinExistence type="predicted"/>